<dbReference type="Proteomes" id="UP001205185">
    <property type="component" value="Unassembled WGS sequence"/>
</dbReference>
<organism evidence="1 2">
    <name type="scientific">Actinokineospora diospyrosa</name>
    <dbReference type="NCBI Taxonomy" id="103728"/>
    <lineage>
        <taxon>Bacteria</taxon>
        <taxon>Bacillati</taxon>
        <taxon>Actinomycetota</taxon>
        <taxon>Actinomycetes</taxon>
        <taxon>Pseudonocardiales</taxon>
        <taxon>Pseudonocardiaceae</taxon>
        <taxon>Actinokineospora</taxon>
    </lineage>
</organism>
<gene>
    <name evidence="1" type="ORF">LV75_002331</name>
</gene>
<accession>A0ABT1IB50</accession>
<keyword evidence="2" id="KW-1185">Reference proteome</keyword>
<proteinExistence type="predicted"/>
<comment type="caution">
    <text evidence="1">The sequence shown here is derived from an EMBL/GenBank/DDBJ whole genome shotgun (WGS) entry which is preliminary data.</text>
</comment>
<evidence type="ECO:0000313" key="1">
    <source>
        <dbReference type="EMBL" id="MCP2269842.1"/>
    </source>
</evidence>
<protein>
    <submittedName>
        <fullName evidence="1">Uncharacterized protein</fullName>
    </submittedName>
</protein>
<evidence type="ECO:0000313" key="2">
    <source>
        <dbReference type="Proteomes" id="UP001205185"/>
    </source>
</evidence>
<sequence length="62" mass="6601">MHSLPGGTDRERGVSARVVDNRALRGGMAVRLGVPVRMLVILPVMALSTIHFFRSAGVEDGA</sequence>
<name>A0ABT1IB50_9PSEU</name>
<dbReference type="EMBL" id="JAMTCO010000005">
    <property type="protein sequence ID" value="MCP2269842.1"/>
    <property type="molecule type" value="Genomic_DNA"/>
</dbReference>
<reference evidence="1 2" key="1">
    <citation type="submission" date="2022-06" db="EMBL/GenBank/DDBJ databases">
        <title>Genomic Encyclopedia of Archaeal and Bacterial Type Strains, Phase II (KMG-II): from individual species to whole genera.</title>
        <authorList>
            <person name="Goeker M."/>
        </authorList>
    </citation>
    <scope>NUCLEOTIDE SEQUENCE [LARGE SCALE GENOMIC DNA]</scope>
    <source>
        <strain evidence="1 2">DSM 44255</strain>
    </source>
</reference>